<evidence type="ECO:0000313" key="3">
    <source>
        <dbReference type="EMBL" id="CAB4743923.1"/>
    </source>
</evidence>
<dbReference type="InterPro" id="IPR001296">
    <property type="entry name" value="Glyco_trans_1"/>
</dbReference>
<dbReference type="CDD" id="cd03801">
    <property type="entry name" value="GT4_PimA-like"/>
    <property type="match status" value="1"/>
</dbReference>
<dbReference type="SUPFAM" id="SSF53756">
    <property type="entry name" value="UDP-Glycosyltransferase/glycogen phosphorylase"/>
    <property type="match status" value="1"/>
</dbReference>
<dbReference type="GO" id="GO:0016757">
    <property type="term" value="F:glycosyltransferase activity"/>
    <property type="evidence" value="ECO:0007669"/>
    <property type="project" value="InterPro"/>
</dbReference>
<dbReference type="EMBL" id="CAEZYQ010000010">
    <property type="protein sequence ID" value="CAB4743923.1"/>
    <property type="molecule type" value="Genomic_DNA"/>
</dbReference>
<feature type="domain" description="Glycosyl transferase family 1" evidence="1">
    <location>
        <begin position="142"/>
        <end position="288"/>
    </location>
</feature>
<evidence type="ECO:0000259" key="1">
    <source>
        <dbReference type="Pfam" id="PF00534"/>
    </source>
</evidence>
<proteinExistence type="predicted"/>
<dbReference type="Pfam" id="PF13439">
    <property type="entry name" value="Glyco_transf_4"/>
    <property type="match status" value="1"/>
</dbReference>
<dbReference type="InterPro" id="IPR028098">
    <property type="entry name" value="Glyco_trans_4-like_N"/>
</dbReference>
<dbReference type="PANTHER" id="PTHR45947">
    <property type="entry name" value="SULFOQUINOVOSYL TRANSFERASE SQD2"/>
    <property type="match status" value="1"/>
</dbReference>
<reference evidence="3" key="1">
    <citation type="submission" date="2020-05" db="EMBL/GenBank/DDBJ databases">
        <authorList>
            <person name="Chiriac C."/>
            <person name="Salcher M."/>
            <person name="Ghai R."/>
            <person name="Kavagutti S V."/>
        </authorList>
    </citation>
    <scope>NUCLEOTIDE SEQUENCE</scope>
</reference>
<evidence type="ECO:0000259" key="2">
    <source>
        <dbReference type="Pfam" id="PF13439"/>
    </source>
</evidence>
<feature type="domain" description="Glycosyltransferase subfamily 4-like N-terminal" evidence="2">
    <location>
        <begin position="1"/>
        <end position="129"/>
    </location>
</feature>
<organism evidence="3">
    <name type="scientific">freshwater metagenome</name>
    <dbReference type="NCBI Taxonomy" id="449393"/>
    <lineage>
        <taxon>unclassified sequences</taxon>
        <taxon>metagenomes</taxon>
        <taxon>ecological metagenomes</taxon>
    </lineage>
</organism>
<dbReference type="AlphaFoldDB" id="A0A6J6TAM6"/>
<dbReference type="PANTHER" id="PTHR45947:SF3">
    <property type="entry name" value="SULFOQUINOVOSYL TRANSFERASE SQD2"/>
    <property type="match status" value="1"/>
</dbReference>
<accession>A0A6J6TAM6</accession>
<protein>
    <submittedName>
        <fullName evidence="3">Unannotated protein</fullName>
    </submittedName>
</protein>
<sequence>MGGIEVASATLAEQYVEKGHDVTVISSTPNVSPKHNFPFEVVWHPSPLELVRLVLGHDVVHQYNPSLRTLWAPMVCQRPVVCTVATWVRDSSGRRRLRDSVKLRALSRCNTVAISNAVADHLGQNDIPVIYPSFRAGQFPNVPSSPERSPSIVFVGRLVADKGVSDLLSALSLLPEGRSIPVSIIGDGPEAEALKGQTLHLGLENVSFLGAIHEPHRLMSIMAQHSVMAIPSKWNEPFGIVGLEALRAGCVPVISSEGGLSEAVGDFGIPFSNGSIEQLCTSLEAALSVPPPDPAAIALHLEQFTPEREANAYLNIMAALIGRNES</sequence>
<name>A0A6J6TAM6_9ZZZZ</name>
<gene>
    <name evidence="3" type="ORF">UFOPK2761_01527</name>
</gene>
<dbReference type="Pfam" id="PF00534">
    <property type="entry name" value="Glycos_transf_1"/>
    <property type="match status" value="1"/>
</dbReference>
<dbReference type="InterPro" id="IPR050194">
    <property type="entry name" value="Glycosyltransferase_grp1"/>
</dbReference>
<dbReference type="Gene3D" id="3.40.50.2000">
    <property type="entry name" value="Glycogen Phosphorylase B"/>
    <property type="match status" value="2"/>
</dbReference>